<organism evidence="1 2">
    <name type="scientific">Pseudomonas veronii 1YdBTEX2</name>
    <dbReference type="NCBI Taxonomy" id="1295141"/>
    <lineage>
        <taxon>Bacteria</taxon>
        <taxon>Pseudomonadati</taxon>
        <taxon>Pseudomonadota</taxon>
        <taxon>Gammaproteobacteria</taxon>
        <taxon>Pseudomonadales</taxon>
        <taxon>Pseudomonadaceae</taxon>
        <taxon>Pseudomonas</taxon>
    </lineage>
</organism>
<gene>
    <name evidence="1" type="ORF">PVE_R2G0890</name>
</gene>
<sequence length="42" mass="4731">MKEAHANVFGMGFFVGIASQRLHKIPLRFQTQKLLENATQAT</sequence>
<dbReference type="AlphaFoldDB" id="A0A1D3K9I8"/>
<dbReference type="EMBL" id="LT599584">
    <property type="protein sequence ID" value="SBW84915.1"/>
    <property type="molecule type" value="Genomic_DNA"/>
</dbReference>
<name>A0A1D3K9I8_PSEVE</name>
<accession>A0A1D3K9I8</accession>
<reference evidence="2" key="1">
    <citation type="submission" date="2016-07" db="EMBL/GenBank/DDBJ databases">
        <authorList>
            <person name="Florea S."/>
            <person name="Webb J.S."/>
            <person name="Jaromczyk J."/>
            <person name="Schardl C.L."/>
        </authorList>
    </citation>
    <scope>NUCLEOTIDE SEQUENCE [LARGE SCALE GENOMIC DNA]</scope>
    <source>
        <strain evidence="2">1YdBTEX2</strain>
    </source>
</reference>
<proteinExistence type="predicted"/>
<protein>
    <submittedName>
        <fullName evidence="1">Uncharacterized protein</fullName>
    </submittedName>
</protein>
<dbReference type="Proteomes" id="UP000245431">
    <property type="component" value="Chromosome PVE_r2"/>
</dbReference>
<evidence type="ECO:0000313" key="1">
    <source>
        <dbReference type="EMBL" id="SBW84915.1"/>
    </source>
</evidence>
<evidence type="ECO:0000313" key="2">
    <source>
        <dbReference type="Proteomes" id="UP000245431"/>
    </source>
</evidence>